<evidence type="ECO:0000313" key="2">
    <source>
        <dbReference type="Proteomes" id="UP000000268"/>
    </source>
</evidence>
<reference evidence="1 2" key="1">
    <citation type="journal article" date="2008" name="Proc. Natl. Acad. Sci. U.S.A.">
        <title>Niche adaptation and genome expansion in the chlorophyll d-producing cyanobacterium Acaryochloris marina.</title>
        <authorList>
            <person name="Swingley W.D."/>
            <person name="Chen M."/>
            <person name="Cheung P.C."/>
            <person name="Conrad A.L."/>
            <person name="Dejesa L.C."/>
            <person name="Hao J."/>
            <person name="Honchak B.M."/>
            <person name="Karbach L.E."/>
            <person name="Kurdoglu A."/>
            <person name="Lahiri S."/>
            <person name="Mastrian S.D."/>
            <person name="Miyashita H."/>
            <person name="Page L."/>
            <person name="Ramakrishna P."/>
            <person name="Satoh S."/>
            <person name="Sattley W.M."/>
            <person name="Shimada Y."/>
            <person name="Taylor H.L."/>
            <person name="Tomo T."/>
            <person name="Tsuchiya T."/>
            <person name="Wang Z.T."/>
            <person name="Raymond J."/>
            <person name="Mimuro M."/>
            <person name="Blankenship R.E."/>
            <person name="Touchman J.W."/>
        </authorList>
    </citation>
    <scope>NUCLEOTIDE SEQUENCE [LARGE SCALE GENOMIC DNA]</scope>
    <source>
        <strain evidence="2">MBIC 11017</strain>
    </source>
</reference>
<dbReference type="AlphaFoldDB" id="B0C934"/>
<protein>
    <submittedName>
        <fullName evidence="1">Uncharacterized protein</fullName>
    </submittedName>
</protein>
<dbReference type="Proteomes" id="UP000000268">
    <property type="component" value="Chromosome"/>
</dbReference>
<gene>
    <name evidence="1" type="ordered locus">AM1_1544</name>
</gene>
<dbReference type="HOGENOM" id="CLU_3228055_0_0_3"/>
<name>B0C934_ACAM1</name>
<dbReference type="EMBL" id="CP000828">
    <property type="protein sequence ID" value="ABW26569.1"/>
    <property type="molecule type" value="Genomic_DNA"/>
</dbReference>
<dbReference type="KEGG" id="amr:AM1_1544"/>
<keyword evidence="2" id="KW-1185">Reference proteome</keyword>
<organism evidence="1 2">
    <name type="scientific">Acaryochloris marina (strain MBIC 11017)</name>
    <dbReference type="NCBI Taxonomy" id="329726"/>
    <lineage>
        <taxon>Bacteria</taxon>
        <taxon>Bacillati</taxon>
        <taxon>Cyanobacteriota</taxon>
        <taxon>Cyanophyceae</taxon>
        <taxon>Acaryochloridales</taxon>
        <taxon>Acaryochloridaceae</taxon>
        <taxon>Acaryochloris</taxon>
    </lineage>
</organism>
<evidence type="ECO:0000313" key="1">
    <source>
        <dbReference type="EMBL" id="ABW26569.1"/>
    </source>
</evidence>
<accession>B0C934</accession>
<proteinExistence type="predicted"/>
<dbReference type="STRING" id="329726.AM1_1544"/>
<sequence length="43" mass="5124">MEISHYPENLKLLAQLSQWMWERPFMYSVGLRGMGAECLCQIY</sequence>